<protein>
    <submittedName>
        <fullName evidence="1">Uncharacterized protein</fullName>
    </submittedName>
</protein>
<accession>A0A0K6ID92</accession>
<gene>
    <name evidence="1" type="ORF">Ga0061067_12612</name>
</gene>
<dbReference type="AlphaFoldDB" id="A0A0K6ID92"/>
<proteinExistence type="predicted"/>
<dbReference type="EMBL" id="CYHE01000026">
    <property type="protein sequence ID" value="CUB01033.1"/>
    <property type="molecule type" value="Genomic_DNA"/>
</dbReference>
<evidence type="ECO:0000313" key="1">
    <source>
        <dbReference type="EMBL" id="CUB01033.1"/>
    </source>
</evidence>
<dbReference type="Proteomes" id="UP000183900">
    <property type="component" value="Unassembled WGS sequence"/>
</dbReference>
<organism evidence="1 2">
    <name type="scientific">Pannonibacter indicus</name>
    <dbReference type="NCBI Taxonomy" id="466044"/>
    <lineage>
        <taxon>Bacteria</taxon>
        <taxon>Pseudomonadati</taxon>
        <taxon>Pseudomonadota</taxon>
        <taxon>Alphaproteobacteria</taxon>
        <taxon>Hyphomicrobiales</taxon>
        <taxon>Stappiaceae</taxon>
        <taxon>Pannonibacter</taxon>
    </lineage>
</organism>
<evidence type="ECO:0000313" key="2">
    <source>
        <dbReference type="Proteomes" id="UP000183900"/>
    </source>
</evidence>
<sequence>MTITRANSARPACVAIRPIRTKRGPSRSAVMPLLCCAVLVAGCSRPTGDFGRAEPSVIHDTIMPEAGKLAARVRGEPVSEFILTDDEKLLRDLGWGLIRPPWAKDWIGGTKVELARTRVLPEKEGKVPVTLYSVFLGSEKFNSSEARFDRIAADARGDTKLVPPFCEVAARVEAADRERLAAVSRRDILTQDTFEGANARVWENRAYIGWVAQALRFRIQAYQTATDHFEIETPSGSRLWDTNRAIKELEDVVRLTEKGCAAENRFDTPDDLKRSRIYNNWGLERPPVQK</sequence>
<keyword evidence="2" id="KW-1185">Reference proteome</keyword>
<name>A0A0K6ID92_9HYPH</name>
<reference evidence="2" key="1">
    <citation type="submission" date="2015-08" db="EMBL/GenBank/DDBJ databases">
        <authorList>
            <person name="Varghese N."/>
        </authorList>
    </citation>
    <scope>NUCLEOTIDE SEQUENCE [LARGE SCALE GENOMIC DNA]</scope>
    <source>
        <strain evidence="2">DSM 23407</strain>
    </source>
</reference>